<dbReference type="PANTHER" id="PTHR14689:SF0">
    <property type="entry name" value="COILED-COIL DOMAIN-CONTAINING PROTEIN 82"/>
    <property type="match status" value="1"/>
</dbReference>
<proteinExistence type="predicted"/>
<sequence length="310" mass="35253">LENVDGYSAYPESSEHSVLLKFRPANGHLAKGTFVVCKADILKEDCPLWRIDNQNLLQKYPPLSLNGRVAYRNSSTYSGWCDQIADSYLVIRVRFIKHTRSESIVEPEISLLDMFPAISTECEEEQSGSSEIVVRQKVDLFADDTVRKQMAVYVKAMLNHALDMSFFQTAKQNNGTEQSRKPKHFRASENSRKIEDWNWLCALNNIDELNRERKAKVQSRVKWIQRYMDLLHFYSSCVICESEGTGLTCQACGNADVENVVQLFCNEGYDYDTLEAEEVRYTGSGSPLHAVVRVCCNVLSGPLPRALIFP</sequence>
<evidence type="ECO:0000313" key="1">
    <source>
        <dbReference type="WBParaSite" id="GPUH_0002157301-mRNA-1"/>
    </source>
</evidence>
<dbReference type="WBParaSite" id="GPUH_0002157301-mRNA-1">
    <property type="protein sequence ID" value="GPUH_0002157301-mRNA-1"/>
    <property type="gene ID" value="GPUH_0002157301"/>
</dbReference>
<dbReference type="PANTHER" id="PTHR14689">
    <property type="entry name" value="PHORBOL-ESTER_DAG-TYPE DOMAIN-CONTAINING PROTEIN"/>
    <property type="match status" value="1"/>
</dbReference>
<reference evidence="1" key="1">
    <citation type="submission" date="2016-06" db="UniProtKB">
        <authorList>
            <consortium name="WormBaseParasite"/>
        </authorList>
    </citation>
    <scope>IDENTIFICATION</scope>
</reference>
<accession>A0A183EKQ5</accession>
<dbReference type="GO" id="GO:0005634">
    <property type="term" value="C:nucleus"/>
    <property type="evidence" value="ECO:0007669"/>
    <property type="project" value="TreeGrafter"/>
</dbReference>
<dbReference type="AlphaFoldDB" id="A0A183EKQ5"/>
<protein>
    <submittedName>
        <fullName evidence="1">DUF4218 domain-containing protein</fullName>
    </submittedName>
</protein>
<organism evidence="1">
    <name type="scientific">Gongylonema pulchrum</name>
    <dbReference type="NCBI Taxonomy" id="637853"/>
    <lineage>
        <taxon>Eukaryota</taxon>
        <taxon>Metazoa</taxon>
        <taxon>Ecdysozoa</taxon>
        <taxon>Nematoda</taxon>
        <taxon>Chromadorea</taxon>
        <taxon>Rhabditida</taxon>
        <taxon>Spirurina</taxon>
        <taxon>Spiruromorpha</taxon>
        <taxon>Spiruroidea</taxon>
        <taxon>Gongylonematidae</taxon>
        <taxon>Gongylonema</taxon>
    </lineage>
</organism>
<name>A0A183EKQ5_9BILA</name>